<dbReference type="STRING" id="29172.A0A0D8XSU9"/>
<dbReference type="InterPro" id="IPR053015">
    <property type="entry name" value="PH_domain-containing_M2"/>
</dbReference>
<dbReference type="AlphaFoldDB" id="A0A0D8XSU9"/>
<reference evidence="4 5" key="1">
    <citation type="submission" date="2013-11" db="EMBL/GenBank/DDBJ databases">
        <title>Draft genome of the bovine lungworm Dictyocaulus viviparus.</title>
        <authorList>
            <person name="Mitreva M."/>
        </authorList>
    </citation>
    <scope>NUCLEOTIDE SEQUENCE [LARGE SCALE GENOMIC DNA]</scope>
    <source>
        <strain evidence="4 5">HannoverDv2000</strain>
    </source>
</reference>
<evidence type="ECO:0000313" key="4">
    <source>
        <dbReference type="EMBL" id="KJH45456.1"/>
    </source>
</evidence>
<evidence type="ECO:0000259" key="3">
    <source>
        <dbReference type="Pfam" id="PF23142"/>
    </source>
</evidence>
<dbReference type="Proteomes" id="UP000053766">
    <property type="component" value="Unassembled WGS sequence"/>
</dbReference>
<reference evidence="5" key="2">
    <citation type="journal article" date="2016" name="Sci. Rep.">
        <title>Dictyocaulus viviparus genome, variome and transcriptome elucidate lungworm biology and support future intervention.</title>
        <authorList>
            <person name="McNulty S.N."/>
            <person name="Strube C."/>
            <person name="Rosa B.A."/>
            <person name="Martin J.C."/>
            <person name="Tyagi R."/>
            <person name="Choi Y.J."/>
            <person name="Wang Q."/>
            <person name="Hallsworth Pepin K."/>
            <person name="Zhang X."/>
            <person name="Ozersky P."/>
            <person name="Wilson R.K."/>
            <person name="Sternberg P.W."/>
            <person name="Gasser R.B."/>
            <person name="Mitreva M."/>
        </authorList>
    </citation>
    <scope>NUCLEOTIDE SEQUENCE [LARGE SCALE GENOMIC DNA]</scope>
    <source>
        <strain evidence="5">HannoverDv2000</strain>
    </source>
</reference>
<dbReference type="GO" id="GO:0032418">
    <property type="term" value="P:lysosome localization"/>
    <property type="evidence" value="ECO:0007669"/>
    <property type="project" value="TreeGrafter"/>
</dbReference>
<evidence type="ECO:0000313" key="5">
    <source>
        <dbReference type="Proteomes" id="UP000053766"/>
    </source>
</evidence>
<comment type="subcellular location">
    <subcellularLocation>
        <location evidence="1">Cytoplasm</location>
    </subcellularLocation>
</comment>
<dbReference type="EMBL" id="KN716407">
    <property type="protein sequence ID" value="KJH45456.1"/>
    <property type="molecule type" value="Genomic_DNA"/>
</dbReference>
<dbReference type="Pfam" id="PF23142">
    <property type="entry name" value="PH_PLEKHM2"/>
    <property type="match status" value="1"/>
</dbReference>
<feature type="domain" description="PLEKHM2 PH" evidence="3">
    <location>
        <begin position="39"/>
        <end position="194"/>
    </location>
</feature>
<protein>
    <recommendedName>
        <fullName evidence="3">PLEKHM2 PH domain-containing protein</fullName>
    </recommendedName>
</protein>
<keyword evidence="5" id="KW-1185">Reference proteome</keyword>
<gene>
    <name evidence="4" type="ORF">DICVIV_08495</name>
</gene>
<dbReference type="GO" id="GO:0010008">
    <property type="term" value="C:endosome membrane"/>
    <property type="evidence" value="ECO:0007669"/>
    <property type="project" value="TreeGrafter"/>
</dbReference>
<dbReference type="PANTHER" id="PTHR46556">
    <property type="entry name" value="PLECKSTRIN HOMOLOGY DOMAIN-CONTAINING FAMILY M MEMBER 2"/>
    <property type="match status" value="1"/>
</dbReference>
<sequence>MSQVQMDLKLEPKSIENLFQHDDMQQDRNSEDDLLVEGEVLLDPGDILNLAMEVYVDEGERLLRMFHVYQRFATGMPLSRFLAITDHNVYVITQKIVQGESVQHSMFGKSVHRNMSYETNFIIPLMALDYVGVSMDSHVIVLYAKNGFYFWSVEEANKNKEKACAIATGDSQLGNAIVKTITSISISQNVEPPAVFTESTPYCLLIKRYLTKEMNESPHIELCHFSLVFWKESLASIGKQNSENVGYLYRRFAIKRIFRITFLTNGIFDTFVLRTIHPNWWRKPQAEWIQSYFVLM</sequence>
<keyword evidence="2" id="KW-0963">Cytoplasm</keyword>
<dbReference type="GO" id="GO:0032880">
    <property type="term" value="P:regulation of protein localization"/>
    <property type="evidence" value="ECO:0007669"/>
    <property type="project" value="TreeGrafter"/>
</dbReference>
<dbReference type="OrthoDB" id="9983817at2759"/>
<dbReference type="PANTHER" id="PTHR46556:SF1">
    <property type="entry name" value="PLECKSTRIN HOMOLOGY DOMAIN-CONTAINING FAMILY M MEMBER 2"/>
    <property type="match status" value="1"/>
</dbReference>
<evidence type="ECO:0000256" key="2">
    <source>
        <dbReference type="ARBA" id="ARBA00022490"/>
    </source>
</evidence>
<dbReference type="InterPro" id="IPR057288">
    <property type="entry name" value="PH_PLEKHM2"/>
</dbReference>
<evidence type="ECO:0000256" key="1">
    <source>
        <dbReference type="ARBA" id="ARBA00004496"/>
    </source>
</evidence>
<dbReference type="GO" id="GO:0007030">
    <property type="term" value="P:Golgi organization"/>
    <property type="evidence" value="ECO:0007669"/>
    <property type="project" value="TreeGrafter"/>
</dbReference>
<proteinExistence type="predicted"/>
<accession>A0A0D8XSU9</accession>
<dbReference type="GO" id="GO:0019894">
    <property type="term" value="F:kinesin binding"/>
    <property type="evidence" value="ECO:0007669"/>
    <property type="project" value="TreeGrafter"/>
</dbReference>
<organism evidence="4 5">
    <name type="scientific">Dictyocaulus viviparus</name>
    <name type="common">Bovine lungworm</name>
    <dbReference type="NCBI Taxonomy" id="29172"/>
    <lineage>
        <taxon>Eukaryota</taxon>
        <taxon>Metazoa</taxon>
        <taxon>Ecdysozoa</taxon>
        <taxon>Nematoda</taxon>
        <taxon>Chromadorea</taxon>
        <taxon>Rhabditida</taxon>
        <taxon>Rhabditina</taxon>
        <taxon>Rhabditomorpha</taxon>
        <taxon>Strongyloidea</taxon>
        <taxon>Metastrongylidae</taxon>
        <taxon>Dictyocaulus</taxon>
    </lineage>
</organism>
<name>A0A0D8XSU9_DICVI</name>